<proteinExistence type="inferred from homology"/>
<evidence type="ECO:0000256" key="7">
    <source>
        <dbReference type="ARBA" id="ARBA00022840"/>
    </source>
</evidence>
<comment type="caution">
    <text evidence="12">The sequence shown here is derived from an EMBL/GenBank/DDBJ whole genome shotgun (WGS) entry which is preliminary data.</text>
</comment>
<dbReference type="PANTHER" id="PTHR21621:SF4">
    <property type="entry name" value="GLUTATHIONE SYNTHETASE"/>
    <property type="match status" value="1"/>
</dbReference>
<keyword evidence="8" id="KW-0460">Magnesium</keyword>
<evidence type="ECO:0000256" key="1">
    <source>
        <dbReference type="ARBA" id="ARBA00001936"/>
    </source>
</evidence>
<dbReference type="HAMAP" id="MF_00162">
    <property type="entry name" value="GSH_S"/>
    <property type="match status" value="1"/>
</dbReference>
<dbReference type="GO" id="GO:0005737">
    <property type="term" value="C:cytoplasm"/>
    <property type="evidence" value="ECO:0007669"/>
    <property type="project" value="TreeGrafter"/>
</dbReference>
<dbReference type="SUPFAM" id="SSF56059">
    <property type="entry name" value="Glutathione synthetase ATP-binding domain-like"/>
    <property type="match status" value="1"/>
</dbReference>
<evidence type="ECO:0000256" key="8">
    <source>
        <dbReference type="ARBA" id="ARBA00022842"/>
    </source>
</evidence>
<organism evidence="12 13">
    <name type="scientific">bacterium (Candidatus Blackallbacteria) CG17_big_fil_post_rev_8_21_14_2_50_48_46</name>
    <dbReference type="NCBI Taxonomy" id="2014261"/>
    <lineage>
        <taxon>Bacteria</taxon>
        <taxon>Candidatus Blackallbacteria</taxon>
    </lineage>
</organism>
<dbReference type="Pfam" id="PF02955">
    <property type="entry name" value="GSH-S_ATP"/>
    <property type="match status" value="1"/>
</dbReference>
<feature type="domain" description="ATP-grasp" evidence="11">
    <location>
        <begin position="125"/>
        <end position="309"/>
    </location>
</feature>
<sequence length="313" mass="35101">MSPLKFAFVMDPIQTINYHKDSTYALIEAAQNRGHQSYFLLAEGLTFRDQEVRGRMQAVTVQRETDFYKLGSEEMLPLKDMDAVFMRKDPPFDMDYIFNTYLLELAARDTLVLNHPGSLRSVNEKLYALHFPEYIPLTLVSSDRAEIRSFVETQGKAVLKPIDAKGGEGVFILKAEDSNLNALLDLMTRDGKRKIVVQAYIPEAREGDKRVLMIHGEVCGYFQRVPAKGEHRANLNAGGKAVACELTTRDREICEAVGAFLKQAGLYFVGLDIIGDYLIEINVTSPTGMQEALKLTGVNAAERMIQEVEALVQ</sequence>
<keyword evidence="6 10" id="KW-0547">Nucleotide-binding</keyword>
<dbReference type="EMBL" id="PFFQ01000023">
    <property type="protein sequence ID" value="PIW17591.1"/>
    <property type="molecule type" value="Genomic_DNA"/>
</dbReference>
<dbReference type="AlphaFoldDB" id="A0A2M7G6F1"/>
<evidence type="ECO:0000256" key="2">
    <source>
        <dbReference type="ARBA" id="ARBA00001946"/>
    </source>
</evidence>
<dbReference type="InterPro" id="IPR004218">
    <property type="entry name" value="GSHS_ATP-bd"/>
</dbReference>
<dbReference type="GO" id="GO:0046872">
    <property type="term" value="F:metal ion binding"/>
    <property type="evidence" value="ECO:0007669"/>
    <property type="project" value="UniProtKB-KW"/>
</dbReference>
<reference evidence="12 13" key="1">
    <citation type="submission" date="2017-09" db="EMBL/GenBank/DDBJ databases">
        <title>Depth-based differentiation of microbial function through sediment-hosted aquifers and enrichment of novel symbionts in the deep terrestrial subsurface.</title>
        <authorList>
            <person name="Probst A.J."/>
            <person name="Ladd B."/>
            <person name="Jarett J.K."/>
            <person name="Geller-Mcgrath D.E."/>
            <person name="Sieber C.M."/>
            <person name="Emerson J.B."/>
            <person name="Anantharaman K."/>
            <person name="Thomas B.C."/>
            <person name="Malmstrom R."/>
            <person name="Stieglmeier M."/>
            <person name="Klingl A."/>
            <person name="Woyke T."/>
            <person name="Ryan C.M."/>
            <person name="Banfield J.F."/>
        </authorList>
    </citation>
    <scope>NUCLEOTIDE SEQUENCE [LARGE SCALE GENOMIC DNA]</scope>
    <source>
        <strain evidence="12">CG17_big_fil_post_rev_8_21_14_2_50_48_46</strain>
    </source>
</reference>
<evidence type="ECO:0000313" key="13">
    <source>
        <dbReference type="Proteomes" id="UP000231019"/>
    </source>
</evidence>
<evidence type="ECO:0000256" key="5">
    <source>
        <dbReference type="ARBA" id="ARBA00022723"/>
    </source>
</evidence>
<dbReference type="EC" id="6.3.2.3" evidence="10"/>
<accession>A0A2M7G6F1</accession>
<gene>
    <name evidence="10" type="primary">gshB</name>
    <name evidence="12" type="ORF">COW36_08840</name>
</gene>
<evidence type="ECO:0000256" key="6">
    <source>
        <dbReference type="ARBA" id="ARBA00022741"/>
    </source>
</evidence>
<dbReference type="Gene3D" id="3.30.470.20">
    <property type="entry name" value="ATP-grasp fold, B domain"/>
    <property type="match status" value="1"/>
</dbReference>
<dbReference type="NCBIfam" id="TIGR01380">
    <property type="entry name" value="glut_syn"/>
    <property type="match status" value="1"/>
</dbReference>
<dbReference type="GO" id="GO:0005524">
    <property type="term" value="F:ATP binding"/>
    <property type="evidence" value="ECO:0007669"/>
    <property type="project" value="UniProtKB-UniRule"/>
</dbReference>
<dbReference type="InterPro" id="IPR006284">
    <property type="entry name" value="Glut_synth_pro"/>
</dbReference>
<dbReference type="InterPro" id="IPR004215">
    <property type="entry name" value="GSHS_N"/>
</dbReference>
<dbReference type="Gene3D" id="3.30.1490.20">
    <property type="entry name" value="ATP-grasp fold, A domain"/>
    <property type="match status" value="1"/>
</dbReference>
<keyword evidence="9" id="KW-0464">Manganese</keyword>
<keyword evidence="7 10" id="KW-0067">ATP-binding</keyword>
<evidence type="ECO:0000256" key="3">
    <source>
        <dbReference type="ARBA" id="ARBA00022598"/>
    </source>
</evidence>
<dbReference type="PANTHER" id="PTHR21621">
    <property type="entry name" value="RIBOSOMAL PROTEIN S6 MODIFICATION PROTEIN"/>
    <property type="match status" value="1"/>
</dbReference>
<comment type="catalytic activity">
    <reaction evidence="10">
        <text>gamma-L-glutamyl-L-cysteine + glycine + ATP = glutathione + ADP + phosphate + H(+)</text>
        <dbReference type="Rhea" id="RHEA:13557"/>
        <dbReference type="ChEBI" id="CHEBI:15378"/>
        <dbReference type="ChEBI" id="CHEBI:30616"/>
        <dbReference type="ChEBI" id="CHEBI:43474"/>
        <dbReference type="ChEBI" id="CHEBI:57305"/>
        <dbReference type="ChEBI" id="CHEBI:57925"/>
        <dbReference type="ChEBI" id="CHEBI:58173"/>
        <dbReference type="ChEBI" id="CHEBI:456216"/>
        <dbReference type="EC" id="6.3.2.3"/>
    </reaction>
</comment>
<evidence type="ECO:0000256" key="10">
    <source>
        <dbReference type="HAMAP-Rule" id="MF_00162"/>
    </source>
</evidence>
<comment type="pathway">
    <text evidence="10">Sulfur metabolism; glutathione biosynthesis; glutathione from L-cysteine and L-glutamate: step 2/2.</text>
</comment>
<dbReference type="PROSITE" id="PS50975">
    <property type="entry name" value="ATP_GRASP"/>
    <property type="match status" value="1"/>
</dbReference>
<dbReference type="Gene3D" id="3.40.50.20">
    <property type="match status" value="1"/>
</dbReference>
<comment type="cofactor">
    <cofactor evidence="1">
        <name>Mn(2+)</name>
        <dbReference type="ChEBI" id="CHEBI:29035"/>
    </cofactor>
</comment>
<name>A0A2M7G6F1_9BACT</name>
<dbReference type="InterPro" id="IPR011761">
    <property type="entry name" value="ATP-grasp"/>
</dbReference>
<dbReference type="SUPFAM" id="SSF52440">
    <property type="entry name" value="PreATP-grasp domain"/>
    <property type="match status" value="1"/>
</dbReference>
<dbReference type="NCBIfam" id="NF003573">
    <property type="entry name" value="PRK05246.1"/>
    <property type="match status" value="1"/>
</dbReference>
<dbReference type="GO" id="GO:0004363">
    <property type="term" value="F:glutathione synthase activity"/>
    <property type="evidence" value="ECO:0007669"/>
    <property type="project" value="UniProtKB-UniRule"/>
</dbReference>
<dbReference type="Pfam" id="PF02951">
    <property type="entry name" value="GSH-S_N"/>
    <property type="match status" value="1"/>
</dbReference>
<comment type="cofactor">
    <cofactor evidence="2">
        <name>Mg(2+)</name>
        <dbReference type="ChEBI" id="CHEBI:18420"/>
    </cofactor>
</comment>
<evidence type="ECO:0000256" key="9">
    <source>
        <dbReference type="ARBA" id="ARBA00023211"/>
    </source>
</evidence>
<evidence type="ECO:0000313" key="12">
    <source>
        <dbReference type="EMBL" id="PIW17591.1"/>
    </source>
</evidence>
<evidence type="ECO:0000259" key="11">
    <source>
        <dbReference type="PROSITE" id="PS50975"/>
    </source>
</evidence>
<keyword evidence="3 10" id="KW-0436">Ligase</keyword>
<comment type="similarity">
    <text evidence="10">Belongs to the prokaryotic GSH synthase family.</text>
</comment>
<dbReference type="InterPro" id="IPR013815">
    <property type="entry name" value="ATP_grasp_subdomain_1"/>
</dbReference>
<keyword evidence="4 10" id="KW-0317">Glutathione biosynthesis</keyword>
<protein>
    <recommendedName>
        <fullName evidence="10">Glutathione synthetase</fullName>
        <ecNumber evidence="10">6.3.2.3</ecNumber>
    </recommendedName>
    <alternativeName>
        <fullName evidence="10">GSH synthetase</fullName>
        <shortName evidence="10">GSH-S</shortName>
        <shortName evidence="10">GSHase</shortName>
    </alternativeName>
    <alternativeName>
        <fullName evidence="10">Glutathione synthase</fullName>
    </alternativeName>
</protein>
<evidence type="ECO:0000256" key="4">
    <source>
        <dbReference type="ARBA" id="ARBA00022684"/>
    </source>
</evidence>
<dbReference type="InterPro" id="IPR016185">
    <property type="entry name" value="PreATP-grasp_dom_sf"/>
</dbReference>
<keyword evidence="5" id="KW-0479">Metal-binding</keyword>
<dbReference type="UniPathway" id="UPA00142">
    <property type="reaction ID" value="UER00210"/>
</dbReference>
<dbReference type="Proteomes" id="UP000231019">
    <property type="component" value="Unassembled WGS sequence"/>
</dbReference>